<reference evidence="1 2" key="1">
    <citation type="submission" date="2017-09" db="EMBL/GenBank/DDBJ databases">
        <authorList>
            <person name="Perez-Cataluna A."/>
            <person name="Figueras M.J."/>
            <person name="Salas-Masso N."/>
        </authorList>
    </citation>
    <scope>NUCLEOTIDE SEQUENCE [LARGE SCALE GENOMIC DNA]</scope>
    <source>
        <strain evidence="1 2">F138-33</strain>
    </source>
</reference>
<name>A0ABX4LTY9_9BACT</name>
<protein>
    <recommendedName>
        <fullName evidence="3">NADH-quinone oxidoreductase subunit E</fullName>
    </recommendedName>
</protein>
<dbReference type="Pfam" id="PF16514">
    <property type="entry name" value="NADH-UOR_E"/>
    <property type="match status" value="1"/>
</dbReference>
<evidence type="ECO:0000313" key="1">
    <source>
        <dbReference type="EMBL" id="PHO09666.1"/>
    </source>
</evidence>
<dbReference type="EMBL" id="NWVW01000008">
    <property type="protein sequence ID" value="PHO09666.1"/>
    <property type="molecule type" value="Genomic_DNA"/>
</dbReference>
<dbReference type="InterPro" id="IPR032424">
    <property type="entry name" value="NADH-UOR_E"/>
</dbReference>
<keyword evidence="2" id="KW-1185">Reference proteome</keyword>
<evidence type="ECO:0000313" key="2">
    <source>
        <dbReference type="Proteomes" id="UP000221384"/>
    </source>
</evidence>
<gene>
    <name evidence="1" type="ORF">CPG37_08000</name>
</gene>
<proteinExistence type="predicted"/>
<evidence type="ECO:0008006" key="3">
    <source>
        <dbReference type="Google" id="ProtNLM"/>
    </source>
</evidence>
<organism evidence="1 2">
    <name type="scientific">Malaciobacter canalis</name>
    <dbReference type="NCBI Taxonomy" id="1912871"/>
    <lineage>
        <taxon>Bacteria</taxon>
        <taxon>Pseudomonadati</taxon>
        <taxon>Campylobacterota</taxon>
        <taxon>Epsilonproteobacteria</taxon>
        <taxon>Campylobacterales</taxon>
        <taxon>Arcobacteraceae</taxon>
        <taxon>Malaciobacter</taxon>
    </lineage>
</organism>
<sequence>MKRFDLRLLKDNFYDRMLELMKTDIKDGENAIFLFEIGDFSAVQKSADLIYENGYTLMNSIKFNEVDWTIVVKKVQPEKKEIETKEEE</sequence>
<dbReference type="InterPro" id="IPR036868">
    <property type="entry name" value="TusA-like_sf"/>
</dbReference>
<accession>A0ABX4LTY9</accession>
<comment type="caution">
    <text evidence="1">The sequence shown here is derived from an EMBL/GenBank/DDBJ whole genome shotgun (WGS) entry which is preliminary data.</text>
</comment>
<dbReference type="Proteomes" id="UP000221384">
    <property type="component" value="Unassembled WGS sequence"/>
</dbReference>
<dbReference type="Gene3D" id="3.30.110.40">
    <property type="entry name" value="TusA-like domain"/>
    <property type="match status" value="1"/>
</dbReference>
<dbReference type="RefSeq" id="WP_099334534.1">
    <property type="nucleotide sequence ID" value="NZ_CP042812.1"/>
</dbReference>